<dbReference type="PATRIC" id="fig|1303692.3.peg.3225"/>
<organism evidence="1 2">
    <name type="scientific">Streptomyces microflavus DSM 40593</name>
    <dbReference type="NCBI Taxonomy" id="1303692"/>
    <lineage>
        <taxon>Bacteria</taxon>
        <taxon>Bacillati</taxon>
        <taxon>Actinomycetota</taxon>
        <taxon>Actinomycetes</taxon>
        <taxon>Kitasatosporales</taxon>
        <taxon>Streptomycetaceae</taxon>
        <taxon>Streptomyces</taxon>
    </lineage>
</organism>
<dbReference type="Gene3D" id="1.10.30.50">
    <property type="match status" value="1"/>
</dbReference>
<dbReference type="AlphaFoldDB" id="N0CWY8"/>
<sequence length="282" mass="31482">MWSLKIPLIKAADSYRACVATSTTEGDRRENLLNASDTVRKASQRLRQAASGNSLHDLIDKHFSVPGIDAEHFVQWVYGNGMKTVAGAKIRGQLMAAPPFERCPLCRQGTVYQLDHFMPKSLFPALCVDPLNLVPVCERCNLIKGNRRPDQLENTLLHPYLDRISHERWLDARTAHDGELVRLEFFVTPPAAWDATLTARVAHHFQLFDLGRRYAMVANRVIGDLTFGVDRQRALGGAAMVRAYLQDEADTRFASDVNSVEGVTYATLGADDRYCQDPAAVL</sequence>
<reference evidence="1 2" key="1">
    <citation type="submission" date="2013-04" db="EMBL/GenBank/DDBJ databases">
        <title>Complete genome sequence of Streptomyces fulvissimus.</title>
        <authorList>
            <person name="Myronovskyi M."/>
            <person name="Tokovenko B."/>
            <person name="Manderscheid N."/>
            <person name="Petzke L."/>
            <person name="Luzhetskyy A."/>
        </authorList>
    </citation>
    <scope>NUCLEOTIDE SEQUENCE [LARGE SCALE GENOMIC DNA]</scope>
    <source>
        <strain evidence="1 2">DSM 40593</strain>
    </source>
</reference>
<evidence type="ECO:0000313" key="2">
    <source>
        <dbReference type="Proteomes" id="UP000013304"/>
    </source>
</evidence>
<dbReference type="RefSeq" id="WP_015609493.1">
    <property type="nucleotide sequence ID" value="NC_021177.1"/>
</dbReference>
<dbReference type="InterPro" id="IPR003615">
    <property type="entry name" value="HNH_nuc"/>
</dbReference>
<evidence type="ECO:0000313" key="1">
    <source>
        <dbReference type="EMBL" id="AGK78138.1"/>
    </source>
</evidence>
<accession>N0CWY8</accession>
<dbReference type="KEGG" id="sfi:SFUL_3204"/>
<name>N0CWY8_STRMI</name>
<proteinExistence type="predicted"/>
<dbReference type="Proteomes" id="UP000013304">
    <property type="component" value="Chromosome"/>
</dbReference>
<dbReference type="eggNOG" id="COG1403">
    <property type="taxonomic scope" value="Bacteria"/>
</dbReference>
<dbReference type="CDD" id="cd00085">
    <property type="entry name" value="HNHc"/>
    <property type="match status" value="1"/>
</dbReference>
<dbReference type="HOGENOM" id="CLU_069622_1_0_11"/>
<dbReference type="EMBL" id="CP005080">
    <property type="protein sequence ID" value="AGK78138.1"/>
    <property type="molecule type" value="Genomic_DNA"/>
</dbReference>
<gene>
    <name evidence="1" type="ORF">SFUL_3204</name>
</gene>
<protein>
    <recommendedName>
        <fullName evidence="3">HNH endonuclease</fullName>
    </recommendedName>
</protein>
<evidence type="ECO:0008006" key="3">
    <source>
        <dbReference type="Google" id="ProtNLM"/>
    </source>
</evidence>